<dbReference type="EMBL" id="JACHDD010000012">
    <property type="protein sequence ID" value="MBB5428272.1"/>
    <property type="molecule type" value="Genomic_DNA"/>
</dbReference>
<accession>A0A7W8QD72</accession>
<dbReference type="RefSeq" id="WP_184132516.1">
    <property type="nucleotide sequence ID" value="NZ_JACHDD010000012.1"/>
</dbReference>
<evidence type="ECO:0000313" key="1">
    <source>
        <dbReference type="EMBL" id="MBB5428272.1"/>
    </source>
</evidence>
<organism evidence="1 2">
    <name type="scientific">Paraburkholderia atlantica</name>
    <dbReference type="NCBI Taxonomy" id="2654982"/>
    <lineage>
        <taxon>Bacteria</taxon>
        <taxon>Pseudomonadati</taxon>
        <taxon>Pseudomonadota</taxon>
        <taxon>Betaproteobacteria</taxon>
        <taxon>Burkholderiales</taxon>
        <taxon>Burkholderiaceae</taxon>
        <taxon>Paraburkholderia</taxon>
    </lineage>
</organism>
<keyword evidence="2" id="KW-1185">Reference proteome</keyword>
<proteinExistence type="predicted"/>
<comment type="caution">
    <text evidence="1">The sequence shown here is derived from an EMBL/GenBank/DDBJ whole genome shotgun (WGS) entry which is preliminary data.</text>
</comment>
<reference evidence="1 2" key="1">
    <citation type="submission" date="2020-08" db="EMBL/GenBank/DDBJ databases">
        <title>Genomic Encyclopedia of Type Strains, Phase IV (KMG-V): Genome sequencing to study the core and pangenomes of soil and plant-associated prokaryotes.</title>
        <authorList>
            <person name="Whitman W."/>
        </authorList>
    </citation>
    <scope>NUCLEOTIDE SEQUENCE [LARGE SCALE GENOMIC DNA]</scope>
    <source>
        <strain evidence="1 2">JPY158</strain>
    </source>
</reference>
<dbReference type="AlphaFoldDB" id="A0A7W8QD72"/>
<protein>
    <submittedName>
        <fullName evidence="1">Uncharacterized protein</fullName>
    </submittedName>
</protein>
<sequence>MEYVPATVRAVMARGGAPATIQVGDRIYELTPEEMPGEVEWRLALLKWLGRKAFFYLISLPLEDHVHKLVRVERDLVRRTWLHTVEARAVVQGALLSVTNLTEKEHAALANGKVFFDELTKSEGERLMKRFERMVVRHCRLLEDTSPSGASERGLRGEV</sequence>
<gene>
    <name evidence="1" type="ORF">HDG40_006459</name>
</gene>
<name>A0A7W8QD72_PARAM</name>
<evidence type="ECO:0000313" key="2">
    <source>
        <dbReference type="Proteomes" id="UP000592780"/>
    </source>
</evidence>
<dbReference type="Proteomes" id="UP000592780">
    <property type="component" value="Unassembled WGS sequence"/>
</dbReference>